<dbReference type="NCBIfam" id="TIGR02292">
    <property type="entry name" value="ygfB_yecA"/>
    <property type="match status" value="1"/>
</dbReference>
<gene>
    <name evidence="2" type="ORF">IFO71_08030</name>
</gene>
<keyword evidence="3" id="KW-1185">Reference proteome</keyword>
<name>A0AAW3ZM13_9GAMM</name>
<dbReference type="RefSeq" id="WP_192029035.1">
    <property type="nucleotide sequence ID" value="NZ_JACYTR010000011.1"/>
</dbReference>
<protein>
    <submittedName>
        <fullName evidence="2">UPF0149 family protein</fullName>
    </submittedName>
</protein>
<evidence type="ECO:0000256" key="1">
    <source>
        <dbReference type="SAM" id="MobiDB-lite"/>
    </source>
</evidence>
<organism evidence="2 3">
    <name type="scientific">Pseudomarimonas arenosa</name>
    <dbReference type="NCBI Taxonomy" id="2774145"/>
    <lineage>
        <taxon>Bacteria</taxon>
        <taxon>Pseudomonadati</taxon>
        <taxon>Pseudomonadota</taxon>
        <taxon>Gammaproteobacteria</taxon>
        <taxon>Lysobacterales</taxon>
        <taxon>Lysobacteraceae</taxon>
        <taxon>Pseudomarimonas</taxon>
    </lineage>
</organism>
<dbReference type="InterPro" id="IPR011978">
    <property type="entry name" value="YgfB-like"/>
</dbReference>
<dbReference type="Pfam" id="PF02810">
    <property type="entry name" value="SEC-C"/>
    <property type="match status" value="1"/>
</dbReference>
<accession>A0AAW3ZM13</accession>
<sequence length="260" mass="28548">MSNHDAPPGARIAQRDIDALHTLLERYAVPADGMSLEMLDGFLSALIVGPDLVMPSEYWSQIWNTEGEWTNAVEAAEAHRLVQALWNDIVRRVNVELPDEDQAAQDPDRFSDLMQDAMPLLAIPEAEDPEDPWAGVPEDYPVGAAWAIGFMRGVGLRPEAWSVWEQNDGHVAEDLQTIAELGLLDADHAEEMGLEAAHVPSLGDRIAIVSGLPVILQNFNEYRLEQLSEHPSEIPSPDDPCPCGSGQPFKRCCGSPGRLN</sequence>
<dbReference type="AlphaFoldDB" id="A0AAW3ZM13"/>
<dbReference type="EMBL" id="JACYTR010000011">
    <property type="protein sequence ID" value="MBD8525689.1"/>
    <property type="molecule type" value="Genomic_DNA"/>
</dbReference>
<dbReference type="Proteomes" id="UP000613768">
    <property type="component" value="Unassembled WGS sequence"/>
</dbReference>
<evidence type="ECO:0000313" key="3">
    <source>
        <dbReference type="Proteomes" id="UP000613768"/>
    </source>
</evidence>
<dbReference type="Gene3D" id="3.10.450.50">
    <property type="match status" value="1"/>
</dbReference>
<dbReference type="SUPFAM" id="SSF103642">
    <property type="entry name" value="Sec-C motif"/>
    <property type="match status" value="1"/>
</dbReference>
<dbReference type="Pfam" id="PF03695">
    <property type="entry name" value="UPF0149"/>
    <property type="match status" value="1"/>
</dbReference>
<dbReference type="SUPFAM" id="SSF101327">
    <property type="entry name" value="YgfB-like"/>
    <property type="match status" value="1"/>
</dbReference>
<reference evidence="2 3" key="1">
    <citation type="submission" date="2020-09" db="EMBL/GenBank/DDBJ databases">
        <title>Pseudoxanthomonas sp. CAU 1598 isolated from sand of Yaerae Beach.</title>
        <authorList>
            <person name="Kim W."/>
        </authorList>
    </citation>
    <scope>NUCLEOTIDE SEQUENCE [LARGE SCALE GENOMIC DNA]</scope>
    <source>
        <strain evidence="2 3">CAU 1598</strain>
    </source>
</reference>
<feature type="region of interest" description="Disordered" evidence="1">
    <location>
        <begin position="227"/>
        <end position="247"/>
    </location>
</feature>
<proteinExistence type="predicted"/>
<dbReference type="InterPro" id="IPR036255">
    <property type="entry name" value="YgfB-like_sf"/>
</dbReference>
<evidence type="ECO:0000313" key="2">
    <source>
        <dbReference type="EMBL" id="MBD8525689.1"/>
    </source>
</evidence>
<dbReference type="InterPro" id="IPR004027">
    <property type="entry name" value="SEC_C_motif"/>
</dbReference>
<comment type="caution">
    <text evidence="2">The sequence shown here is derived from an EMBL/GenBank/DDBJ whole genome shotgun (WGS) entry which is preliminary data.</text>
</comment>